<evidence type="ECO:0000256" key="39">
    <source>
        <dbReference type="ARBA" id="ARBA00023296"/>
    </source>
</evidence>
<comment type="function">
    <text evidence="41">Cysteine protease that generates mature viral proteins from the precursor polyprotein. In addition to its proteolytic activity, it binds to viral RNA, and thus influences viral genome replication. RNA and substrate bind cooperatively to the protease.</text>
</comment>
<dbReference type="FunFam" id="3.30.70.270:FF:000092">
    <property type="entry name" value="Genome polyprotein"/>
    <property type="match status" value="1"/>
</dbReference>
<evidence type="ECO:0000256" key="11">
    <source>
        <dbReference type="ARBA" id="ARBA00022488"/>
    </source>
</evidence>
<dbReference type="InterPro" id="IPR029053">
    <property type="entry name" value="Viral_coat"/>
</dbReference>
<dbReference type="PROSITE" id="PS51218">
    <property type="entry name" value="SF3_HELICASE_2"/>
    <property type="match status" value="1"/>
</dbReference>
<evidence type="ECO:0000256" key="37">
    <source>
        <dbReference type="ARBA" id="ARBA00023200"/>
    </source>
</evidence>
<evidence type="ECO:0000256" key="52">
    <source>
        <dbReference type="ARBA" id="ARBA00062789"/>
    </source>
</evidence>
<keyword evidence="25" id="KW-1161">Viral attachment to host cell</keyword>
<keyword evidence="30" id="KW-0946">Virion</keyword>
<dbReference type="GO" id="GO:0005524">
    <property type="term" value="F:ATP binding"/>
    <property type="evidence" value="ECO:0007669"/>
    <property type="project" value="UniProtKB-KW"/>
</dbReference>
<evidence type="ECO:0000256" key="44">
    <source>
        <dbReference type="ARBA" id="ARBA00049974"/>
    </source>
</evidence>
<dbReference type="InterPro" id="IPR033703">
    <property type="entry name" value="Rhv-like"/>
</dbReference>
<feature type="domain" description="LRAT" evidence="60">
    <location>
        <begin position="787"/>
        <end position="881"/>
    </location>
</feature>
<organism evidence="61">
    <name type="scientific">Human parechovirus 17</name>
    <dbReference type="NCBI Taxonomy" id="1906354"/>
    <lineage>
        <taxon>Viruses</taxon>
        <taxon>Riboviria</taxon>
        <taxon>Orthornavirae</taxon>
        <taxon>Pisuviricota</taxon>
        <taxon>Pisoniviricetes</taxon>
        <taxon>Picornavirales</taxon>
        <taxon>Picornaviridae</taxon>
        <taxon>Paavivirinae</taxon>
        <taxon>Parechovirus</taxon>
        <taxon>Parechovirus ahumpari</taxon>
        <taxon>Parechovirus A</taxon>
    </lineage>
</organism>
<evidence type="ECO:0000256" key="33">
    <source>
        <dbReference type="ARBA" id="ARBA00022953"/>
    </source>
</evidence>
<feature type="domain" description="Peptidase C3" evidence="59">
    <location>
        <begin position="1518"/>
        <end position="1708"/>
    </location>
</feature>
<keyword evidence="38" id="KW-0449">Lipoprotein</keyword>
<evidence type="ECO:0000256" key="27">
    <source>
        <dbReference type="ARBA" id="ARBA00022807"/>
    </source>
</evidence>
<dbReference type="Gene3D" id="2.40.10.10">
    <property type="entry name" value="Trypsin-like serine proteases"/>
    <property type="match status" value="1"/>
</dbReference>
<keyword evidence="21" id="KW-0519">Myristate</keyword>
<comment type="function">
    <text evidence="45">Acts as a primer for viral RNA replication and remains covalently bound to viral genomic RNA. VPg is uridylylated prior to priming replication into VPg-pUpU. The VPg-pUpU is then used as primer on the genomic RNA poly(A) by the RNA-dependent RNA polymerase to replicate the viral genome. Following genome release from the infecting virion in the cytoplasm, the VPg-RNA linkage is probably removed by host TDP2. During the late stage of the replication cycle, host TDP2 is excluded from sites of viral RNA synthesis and encapsidation, allowing for the generation of progeny virions.</text>
</comment>
<evidence type="ECO:0000256" key="1">
    <source>
        <dbReference type="ARBA" id="ARBA00001946"/>
    </source>
</evidence>
<comment type="function">
    <text evidence="48">Forms an icosahedral capsid of pseudo T=3 symmetry together with capsid proteins VP0 and VP1. The capsid is 300 Angstroms in diameter, composed of 60 copies of each capsid protein and enclosing the viral positive strand RNA genome. Capsid proteins interact with host alpha-V/beta-3 integrin heterodimer to provide virion attachment target cell. This attachment induces virion internalization predominantly through clathrin-mediated endocytosis. Binds packaging signals present in the viral RNA.</text>
</comment>
<comment type="cofactor">
    <cofactor evidence="1">
        <name>Mg(2+)</name>
        <dbReference type="ChEBI" id="CHEBI:18420"/>
    </cofactor>
</comment>
<feature type="domain" description="SF3 helicase" evidence="58">
    <location>
        <begin position="1157"/>
        <end position="1318"/>
    </location>
</feature>
<evidence type="ECO:0000256" key="30">
    <source>
        <dbReference type="ARBA" id="ARBA00022844"/>
    </source>
</evidence>
<evidence type="ECO:0000256" key="45">
    <source>
        <dbReference type="ARBA" id="ARBA00053414"/>
    </source>
</evidence>
<evidence type="ECO:0000313" key="61">
    <source>
        <dbReference type="EMBL" id="AOT85826.1"/>
    </source>
</evidence>
<dbReference type="GO" id="GO:0006508">
    <property type="term" value="P:proteolysis"/>
    <property type="evidence" value="ECO:0007669"/>
    <property type="project" value="UniProtKB-KW"/>
</dbReference>
<keyword evidence="15" id="KW-1048">Host nucleus</keyword>
<evidence type="ECO:0000256" key="50">
    <source>
        <dbReference type="ARBA" id="ARBA00059919"/>
    </source>
</evidence>
<dbReference type="Gene3D" id="3.30.70.270">
    <property type="match status" value="1"/>
</dbReference>
<feature type="domain" description="RdRp catalytic" evidence="57">
    <location>
        <begin position="1945"/>
        <end position="2059"/>
    </location>
</feature>
<evidence type="ECO:0000256" key="51">
    <source>
        <dbReference type="ARBA" id="ARBA00062287"/>
    </source>
</evidence>
<evidence type="ECO:0000259" key="60">
    <source>
        <dbReference type="PROSITE" id="PS51934"/>
    </source>
</evidence>
<dbReference type="Pfam" id="PF06344">
    <property type="entry name" value="Parecho_VpG"/>
    <property type="match status" value="1"/>
</dbReference>
<protein>
    <recommendedName>
        <fullName evidence="8">Genome polyprotein</fullName>
    </recommendedName>
</protein>
<dbReference type="InterPro" id="IPR000199">
    <property type="entry name" value="Peptidase_C3A/C3B_picornavir"/>
</dbReference>
<dbReference type="InterPro" id="IPR043504">
    <property type="entry name" value="Peptidase_S1_PA_chymotrypsin"/>
</dbReference>
<comment type="subunit">
    <text evidence="56">Interacts with Viral protein genome-linked.</text>
</comment>
<comment type="subunit">
    <text evidence="53">Homodimer. Interacts with host ACBD3.</text>
</comment>
<comment type="function">
    <text evidence="42">Localizes the viral replication complex to the surface of membranous vesicles. It inhibits host cell endoplasmic reticulum-to-Golgi apparatus transport and causes the disassembly of the Golgi complex, possibly through GBF1 interaction. This would result in depletion of MHC, trail receptors and IFN receptors at the host cell surface. Plays an essential role in viral RNA replication by recruiting ACBD3 and PI4KB at the viral replication sites, thereby allowing the formation of the rearranged membranous structures where viral replication takes place.</text>
</comment>
<dbReference type="EMBL" id="KT879922">
    <property type="protein sequence ID" value="AOT85826.1"/>
    <property type="molecule type" value="Genomic_RNA"/>
</dbReference>
<dbReference type="InterPro" id="IPR004004">
    <property type="entry name" value="Helic/Pol/Pept_Calicivir-typ"/>
</dbReference>
<keyword evidence="11" id="KW-1036">Host cytoplasmic vesicle</keyword>
<evidence type="ECO:0000256" key="17">
    <source>
        <dbReference type="ARBA" id="ARBA00022670"/>
    </source>
</evidence>
<dbReference type="InterPro" id="IPR001676">
    <property type="entry name" value="Picornavirus_capsid"/>
</dbReference>
<dbReference type="InterPro" id="IPR007094">
    <property type="entry name" value="RNA-dir_pol_PSvirus"/>
</dbReference>
<dbReference type="Gene3D" id="3.40.50.300">
    <property type="entry name" value="P-loop containing nucleotide triphosphate hydrolases"/>
    <property type="match status" value="1"/>
</dbReference>
<comment type="function">
    <text evidence="46">Forms an icosahedral capsid of pseudo T=3 symmetry together with capsid proteins VP0 and VP3. The capsid is 300 Angstroms in diameter, composed of 60 copies of each capsid protein and enclosing the viral positive strand RNA genome. Capsid proteins interact with host alpha-V/beta-3 integrin heterodimer to provide virion attachment target cell. This attachment induces virion internalization predominantly through clathrin-mediated endocytosis. Binds packaging signals present in the viral RNA.</text>
</comment>
<dbReference type="Pfam" id="PF00680">
    <property type="entry name" value="RdRP_1"/>
    <property type="match status" value="1"/>
</dbReference>
<keyword evidence="33" id="KW-0693">Viral RNA replication</keyword>
<comment type="subunit">
    <text evidence="52">Homohexamer; forms a hexameric ring structure with 6-fold symmetry characteristic of AAA+ ATPases.</text>
</comment>
<keyword evidence="24" id="KW-0378">Hydrolase</keyword>
<dbReference type="SUPFAM" id="SSF52540">
    <property type="entry name" value="P-loop containing nucleoside triphosphate hydrolases"/>
    <property type="match status" value="1"/>
</dbReference>
<keyword evidence="39" id="KW-1160">Virus entry into host cell</keyword>
<keyword evidence="28" id="KW-0067">ATP-binding</keyword>
<dbReference type="GO" id="GO:0017111">
    <property type="term" value="F:ribonucleoside triphosphate phosphatase activity"/>
    <property type="evidence" value="ECO:0007669"/>
    <property type="project" value="UniProtKB-EC"/>
</dbReference>
<dbReference type="GO" id="GO:0044162">
    <property type="term" value="C:host cell cytoplasmic vesicle membrane"/>
    <property type="evidence" value="ECO:0007669"/>
    <property type="project" value="UniProtKB-SubCell"/>
</dbReference>
<evidence type="ECO:0000256" key="32">
    <source>
        <dbReference type="ARBA" id="ARBA00022884"/>
    </source>
</evidence>
<evidence type="ECO:0000259" key="58">
    <source>
        <dbReference type="PROSITE" id="PS51218"/>
    </source>
</evidence>
<comment type="subcellular location">
    <subcellularLocation>
        <location evidence="3">Host cytoplasmic vesicle membrane</location>
        <topology evidence="3">Peripheral membrane protein</topology>
        <orientation evidence="3">Cytoplasmic side</orientation>
    </subcellularLocation>
    <subcellularLocation>
        <location evidence="4">Host nucleus</location>
        <location evidence="4">Host nucleolus</location>
    </subcellularLocation>
    <subcellularLocation>
        <location evidence="5">Virion</location>
    </subcellularLocation>
</comment>
<evidence type="ECO:0000256" key="40">
    <source>
        <dbReference type="ARBA" id="ARBA00023303"/>
    </source>
</evidence>
<evidence type="ECO:0000256" key="10">
    <source>
        <dbReference type="ARBA" id="ARBA00022484"/>
    </source>
</evidence>
<evidence type="ECO:0000256" key="35">
    <source>
        <dbReference type="ARBA" id="ARBA00023065"/>
    </source>
</evidence>
<dbReference type="InterPro" id="IPR009407">
    <property type="entry name" value="VPP_parechovir_P3B"/>
</dbReference>
<dbReference type="GO" id="GO:0019062">
    <property type="term" value="P:virion attachment to host cell"/>
    <property type="evidence" value="ECO:0007669"/>
    <property type="project" value="UniProtKB-KW"/>
</dbReference>
<comment type="function">
    <text evidence="2">Induces and associates with structural rearrangements of intracellular membranes. Displays RNA-binding, nucleotide binding and NTPase activities. May play a role in virion morphogenesis and viral RNA encapsidation by interacting with the capsid protein VP3.</text>
</comment>
<dbReference type="Pfam" id="PF00073">
    <property type="entry name" value="Rhv"/>
    <property type="match status" value="1"/>
</dbReference>
<keyword evidence="36" id="KW-0472">Membrane</keyword>
<evidence type="ECO:0000256" key="20">
    <source>
        <dbReference type="ARBA" id="ARBA00022706"/>
    </source>
</evidence>
<keyword evidence="9" id="KW-0813">Transport</keyword>
<evidence type="ECO:0000256" key="14">
    <source>
        <dbReference type="ARBA" id="ARBA00022561"/>
    </source>
</evidence>
<keyword evidence="12" id="KW-0191">Covalent protein-RNA linkage</keyword>
<evidence type="ECO:0000256" key="23">
    <source>
        <dbReference type="ARBA" id="ARBA00022741"/>
    </source>
</evidence>
<keyword evidence="32" id="KW-0694">RNA-binding</keyword>
<evidence type="ECO:0000256" key="6">
    <source>
        <dbReference type="ARBA" id="ARBA00008303"/>
    </source>
</evidence>
<dbReference type="GO" id="GO:0004197">
    <property type="term" value="F:cysteine-type endopeptidase activity"/>
    <property type="evidence" value="ECO:0007669"/>
    <property type="project" value="InterPro"/>
</dbReference>
<dbReference type="InterPro" id="IPR014759">
    <property type="entry name" value="Helicase_SF3_ssRNA_vir"/>
</dbReference>
<evidence type="ECO:0000256" key="28">
    <source>
        <dbReference type="ARBA" id="ARBA00022840"/>
    </source>
</evidence>
<evidence type="ECO:0000256" key="2">
    <source>
        <dbReference type="ARBA" id="ARBA00002372"/>
    </source>
</evidence>
<dbReference type="Pfam" id="PF00548">
    <property type="entry name" value="Peptidase_C3"/>
    <property type="match status" value="1"/>
</dbReference>
<keyword evidence="22" id="KW-0479">Metal-binding</keyword>
<reference evidence="61" key="1">
    <citation type="submission" date="2015-10" db="EMBL/GenBank/DDBJ databases">
        <title>The Human Parechoviruses prevalent in Eastern China reveals genetic diversity.</title>
        <authorList>
            <person name="Jiao Z."/>
        </authorList>
    </citation>
    <scope>NUCLEOTIDE SEQUENCE</scope>
    <source>
        <strain evidence="61">89Chzj14</strain>
    </source>
</reference>
<dbReference type="InterPro" id="IPR000605">
    <property type="entry name" value="Helicase_SF3_ssDNA/RNA_vir"/>
</dbReference>
<dbReference type="SUPFAM" id="SSF56672">
    <property type="entry name" value="DNA/RNA polymerases"/>
    <property type="match status" value="1"/>
</dbReference>
<evidence type="ECO:0000256" key="53">
    <source>
        <dbReference type="ARBA" id="ARBA00064213"/>
    </source>
</evidence>
<evidence type="ECO:0000256" key="56">
    <source>
        <dbReference type="ARBA" id="ARBA00065192"/>
    </source>
</evidence>
<dbReference type="GO" id="GO:0044196">
    <property type="term" value="C:host cell nucleolus"/>
    <property type="evidence" value="ECO:0007669"/>
    <property type="project" value="UniProtKB-SubCell"/>
</dbReference>
<keyword evidence="34" id="KW-1182">Viral ion channel</keyword>
<dbReference type="GO" id="GO:0046872">
    <property type="term" value="F:metal ion binding"/>
    <property type="evidence" value="ECO:0007669"/>
    <property type="project" value="UniProtKB-KW"/>
</dbReference>
<keyword evidence="20" id="KW-1143">T=pseudo3 icosahedral capsid protein</keyword>
<dbReference type="SUPFAM" id="SSF50494">
    <property type="entry name" value="Trypsin-like serine proteases"/>
    <property type="match status" value="1"/>
</dbReference>
<dbReference type="CDD" id="cd23217">
    <property type="entry name" value="Parechovirus_RdRp"/>
    <property type="match status" value="1"/>
</dbReference>
<dbReference type="InterPro" id="IPR043502">
    <property type="entry name" value="DNA/RNA_pol_sf"/>
</dbReference>
<evidence type="ECO:0000256" key="36">
    <source>
        <dbReference type="ARBA" id="ARBA00023136"/>
    </source>
</evidence>
<evidence type="ECO:0000256" key="25">
    <source>
        <dbReference type="ARBA" id="ARBA00022804"/>
    </source>
</evidence>
<evidence type="ECO:0000256" key="5">
    <source>
        <dbReference type="ARBA" id="ARBA00004328"/>
    </source>
</evidence>
<keyword evidence="19" id="KW-0548">Nucleotidyltransferase</keyword>
<dbReference type="InterPro" id="IPR009419">
    <property type="entry name" value="VPP_parechovir_P3A"/>
</dbReference>
<dbReference type="PRINTS" id="PR00918">
    <property type="entry name" value="CALICVIRUSNS"/>
</dbReference>
<dbReference type="GO" id="GO:0005198">
    <property type="term" value="F:structural molecule activity"/>
    <property type="evidence" value="ECO:0007669"/>
    <property type="project" value="InterPro"/>
</dbReference>
<comment type="function">
    <text evidence="47">Is not a protease.</text>
</comment>
<evidence type="ECO:0000256" key="54">
    <source>
        <dbReference type="ARBA" id="ARBA00064730"/>
    </source>
</evidence>
<dbReference type="InterPro" id="IPR043128">
    <property type="entry name" value="Rev_trsase/Diguanyl_cyclase"/>
</dbReference>
<comment type="function">
    <text evidence="49">Replicates the viral genomic RNA on the surface of intracellular membranes. Covalently attaches UMP to a tyrosine of VPg, which is used to prime RNA synthesis. The positive stranded RNA genome is first replicated at virus induced membranous vesicles, creating a dsRNA genomic replication form. This dsRNA is then used as template to synthesize positive stranded RNA genomes. ss(+)RNA genomes are either translated, replicated or encapsidated.</text>
</comment>
<dbReference type="InterPro" id="IPR044067">
    <property type="entry name" value="PCV_3C_PRO"/>
</dbReference>
<dbReference type="Pfam" id="PF06363">
    <property type="entry name" value="Picorna_P3A"/>
    <property type="match status" value="1"/>
</dbReference>
<evidence type="ECO:0000256" key="41">
    <source>
        <dbReference type="ARBA" id="ARBA00029423"/>
    </source>
</evidence>
<dbReference type="Gene3D" id="2.60.120.20">
    <property type="match status" value="3"/>
</dbReference>
<comment type="similarity">
    <text evidence="6">Belongs to the picornaviruses polyprotein family.</text>
</comment>
<evidence type="ECO:0000256" key="12">
    <source>
        <dbReference type="ARBA" id="ARBA00022520"/>
    </source>
</evidence>
<evidence type="ECO:0000256" key="55">
    <source>
        <dbReference type="ARBA" id="ARBA00065103"/>
    </source>
</evidence>
<comment type="subunit">
    <text evidence="55">Interacts with capsid protein VP1 and capsid protein VP3 to form heterotrimeric protomers. Five protomers subsequently associate to form pentamers which serve as building blocks for the capsid.</text>
</comment>
<dbReference type="GO" id="GO:0039694">
    <property type="term" value="P:viral RNA genome replication"/>
    <property type="evidence" value="ECO:0007669"/>
    <property type="project" value="InterPro"/>
</dbReference>
<evidence type="ECO:0000256" key="26">
    <source>
        <dbReference type="ARBA" id="ARBA00022806"/>
    </source>
</evidence>
<dbReference type="InterPro" id="IPR001205">
    <property type="entry name" value="RNA-dir_pol_C"/>
</dbReference>
<evidence type="ECO:0000256" key="3">
    <source>
        <dbReference type="ARBA" id="ARBA00004295"/>
    </source>
</evidence>
<keyword evidence="31" id="KW-1043">Host membrane</keyword>
<dbReference type="Pfam" id="PF00910">
    <property type="entry name" value="RNA_helicase"/>
    <property type="match status" value="1"/>
</dbReference>
<evidence type="ECO:0000256" key="7">
    <source>
        <dbReference type="ARBA" id="ARBA00011124"/>
    </source>
</evidence>
<dbReference type="GO" id="GO:0039618">
    <property type="term" value="C:T=pseudo3 icosahedral viral capsid"/>
    <property type="evidence" value="ECO:0007669"/>
    <property type="project" value="UniProtKB-KW"/>
</dbReference>
<evidence type="ECO:0000256" key="47">
    <source>
        <dbReference type="ARBA" id="ARBA00054864"/>
    </source>
</evidence>
<evidence type="ECO:0000256" key="38">
    <source>
        <dbReference type="ARBA" id="ARBA00023288"/>
    </source>
</evidence>
<dbReference type="GO" id="GO:0015267">
    <property type="term" value="F:channel activity"/>
    <property type="evidence" value="ECO:0007669"/>
    <property type="project" value="UniProtKB-KW"/>
</dbReference>
<keyword evidence="17" id="KW-0645">Protease</keyword>
<comment type="catalytic activity">
    <reaction evidence="43">
        <text>a ribonucleoside 5'-triphosphate + H2O = a ribonucleoside 5'-diphosphate + phosphate + H(+)</text>
        <dbReference type="Rhea" id="RHEA:23680"/>
        <dbReference type="ChEBI" id="CHEBI:15377"/>
        <dbReference type="ChEBI" id="CHEBI:15378"/>
        <dbReference type="ChEBI" id="CHEBI:43474"/>
        <dbReference type="ChEBI" id="CHEBI:57930"/>
        <dbReference type="ChEBI" id="CHEBI:61557"/>
        <dbReference type="EC" id="3.6.1.15"/>
    </reaction>
</comment>
<dbReference type="InterPro" id="IPR009003">
    <property type="entry name" value="Peptidase_S1_PA"/>
</dbReference>
<dbReference type="GO" id="GO:0006351">
    <property type="term" value="P:DNA-templated transcription"/>
    <property type="evidence" value="ECO:0007669"/>
    <property type="project" value="InterPro"/>
</dbReference>
<evidence type="ECO:0000256" key="48">
    <source>
        <dbReference type="ARBA" id="ARBA00055582"/>
    </source>
</evidence>
<keyword evidence="26" id="KW-0347">Helicase</keyword>
<dbReference type="FunFam" id="3.40.50.300:FF:002653">
    <property type="entry name" value="Genome polyprotein"/>
    <property type="match status" value="1"/>
</dbReference>
<evidence type="ECO:0000256" key="49">
    <source>
        <dbReference type="ARBA" id="ARBA00058519"/>
    </source>
</evidence>
<evidence type="ECO:0000256" key="34">
    <source>
        <dbReference type="ARBA" id="ARBA00023039"/>
    </source>
</evidence>
<keyword evidence="13" id="KW-0597">Phosphoprotein</keyword>
<keyword evidence="16" id="KW-0945">Host-virus interaction</keyword>
<evidence type="ECO:0000256" key="13">
    <source>
        <dbReference type="ARBA" id="ARBA00022553"/>
    </source>
</evidence>
<name>A0A1D8H013_9PICO</name>
<keyword evidence="10" id="KW-0696">RNA-directed RNA polymerase</keyword>
<dbReference type="CDD" id="cd00205">
    <property type="entry name" value="rhv_like"/>
    <property type="match status" value="2"/>
</dbReference>
<evidence type="ECO:0000256" key="8">
    <source>
        <dbReference type="ARBA" id="ARBA00020107"/>
    </source>
</evidence>
<dbReference type="GO" id="GO:0003723">
    <property type="term" value="F:RNA binding"/>
    <property type="evidence" value="ECO:0007669"/>
    <property type="project" value="UniProtKB-KW"/>
</dbReference>
<evidence type="ECO:0000259" key="57">
    <source>
        <dbReference type="PROSITE" id="PS50507"/>
    </source>
</evidence>
<evidence type="ECO:0000256" key="19">
    <source>
        <dbReference type="ARBA" id="ARBA00022695"/>
    </source>
</evidence>
<comment type="subunit">
    <text evidence="51">Interacts with capsid protein VP0 and capsid protein VP1 to form heterotrimeric protomers. Five protomers subsequently associate to form pentamers which serve as building blocks for the capsid.</text>
</comment>
<evidence type="ECO:0000259" key="59">
    <source>
        <dbReference type="PROSITE" id="PS51874"/>
    </source>
</evidence>
<evidence type="ECO:0000256" key="16">
    <source>
        <dbReference type="ARBA" id="ARBA00022581"/>
    </source>
</evidence>
<evidence type="ECO:0000256" key="9">
    <source>
        <dbReference type="ARBA" id="ARBA00022448"/>
    </source>
</evidence>
<keyword evidence="29" id="KW-0460">Magnesium</keyword>
<keyword evidence="40" id="KW-0407">Ion channel</keyword>
<keyword evidence="18" id="KW-0808">Transferase</keyword>
<dbReference type="SUPFAM" id="SSF88633">
    <property type="entry name" value="Positive stranded ssRNA viruses"/>
    <property type="match status" value="3"/>
</dbReference>
<comment type="function">
    <text evidence="44">Plays an essential role in the virus replication cycle by acting as a viroporin. Creates a pore in the host endoplasmic reticulum and as a consequence releases Ca2+ in the cytoplasm of infected cell. In turn, high levels of cytoplasmic calcium may trigger membrane trafficking and transport of viral ER-associated proteins to viroplasms, sites of viral genome replication.</text>
</comment>
<evidence type="ECO:0000256" key="21">
    <source>
        <dbReference type="ARBA" id="ARBA00022707"/>
    </source>
</evidence>
<keyword evidence="23" id="KW-0547">Nucleotide-binding</keyword>
<dbReference type="PROSITE" id="PS51934">
    <property type="entry name" value="LRAT"/>
    <property type="match status" value="1"/>
</dbReference>
<evidence type="ECO:0000256" key="31">
    <source>
        <dbReference type="ARBA" id="ARBA00022870"/>
    </source>
</evidence>
<keyword evidence="14" id="KW-0167">Capsid protein</keyword>
<dbReference type="PROSITE" id="PS50507">
    <property type="entry name" value="RDRP_SSRNA_POS"/>
    <property type="match status" value="1"/>
</dbReference>
<evidence type="ECO:0000256" key="46">
    <source>
        <dbReference type="ARBA" id="ARBA00053557"/>
    </source>
</evidence>
<evidence type="ECO:0000256" key="24">
    <source>
        <dbReference type="ARBA" id="ARBA00022801"/>
    </source>
</evidence>
<evidence type="ECO:0000256" key="42">
    <source>
        <dbReference type="ARBA" id="ARBA00045482"/>
    </source>
</evidence>
<keyword evidence="35" id="KW-0406">Ion transport</keyword>
<keyword evidence="37" id="KW-1035">Host cytoplasm</keyword>
<sequence length="2194" mass="247978">MVTMESIKDLVNVATGAMDTLSLSGFDTEANNITSGNEVGGEIITKVADDASNLLGPNSFATTAQPENKDVVQATTTVNTTNLTQHPSAPTIPFTPDFRNVDNFHSMAYDITTGDKNPSKLIRLDTAQWQTSYSRQYQITTVELPKSFWNDTRKPAYGQAKYFAAVRCGFHFQVQVNVNQGTAGSALVVYEPKPVIDSRQYLEFGSLTNLPHVLMNLAETTQADLCIPYVADTNYVKTDSSDLGQLRVYVWTPLSVPTGASNEVDVTVMGSLLQLDFQNPRPYGENVEIYDNSPSKASTVKFNKRKFLTASTKYKWTRTKVDIAEGPGTMNMANVLSTTGAQSVALVGERAFYDPRTAGSKSRFDDMIKIAQLFSVMSDNTTPSSSSGIDKYGYFDWAATVAPQNMVHRNVVTLDQFPNLNLFMNTYSYFRGSLIIRLSIYASTFNRGRLRMGFFPNCTHDTQLELDNAIYTICDIGSDNSFELTIPYSFSTWMRKTHGHQLGLFQVEVLNRLTYNSSSPNKVHCIVQGRLGDDAKFFCPTGSLVSFQNSWGSQMDLTDPLCIEDNTENCKQSISPNELGLTSAQDDGPLGNEKPNYFLNFRTMNVDIFTVSHTKVDNIFGRAWYVTSHDFNNGDTWRQKLTFPKEGHGMLSQFFAYFTGELNIHILYMAEQGFLRVAHTYDTEENRKTFLSSNGVITIPAGEQMTLSVPFYSNKPLRTVRHESALGFLMCRPMMHGTTRTTAEVYISLRCPNFFFPVPAPKPTGTRAITFHDESPYAAPVTKKMKLAYLDRGFYKHYGVIVDNYVYQLDSDDIFKTALTGKAKFTKTRLTSNWVVEEECELDYFRIKYLESSVDTEHIFSVDTNCETIAKDIFGTHTLSQHQAIGLVGTILLTAGLMSTIKTPVNATSIKEFFNHAIEGDEQGLSLLVQKCTTFFSSAATEILDNDLVKFIVKILVRILCYMVLYCHKPNILTTACLSTLLIMDVTSSSVLSPSCKALMQCLMDGDVKKLAEVVAESMSNTDDEEIKEQICDTVKYTKSILSNQGPFKGFNEVSTAFRHIDWWIHTLLKIKDMVLSVFKPSMESKAIQWLERNKEHVCAILDYASDIIVESKDQTKMKSQEFYQKYTDCLSKFKPIMAICFRSCHNSISNTVYRLFQELARIPSRISTQNDLIRVEPIGVWIQGEPGQGKSFLTHTLSRQLQKSCKLNGVYTNPTASEFMDGYDNQDIHLIDDLGQTRKEKDIEMLCNCISSVPFIVPMAHLEEKGKFYTSKLVIATTNKSDFSSTVLQDSGALKRRFPYIMHIRAAKAYSKAGKLNVSQAMSTMATGECWEVSKNGRDWETLKLQDLVKRITEDYEERQKNYNCWKQQLENQTLDDLDDAVSYIKHNFPDAIPYIDEYLNIEMSTLIEQMEAFIEPRPSVFKCFATRVASQTRKAAKEVVDWFSNKIKSMLSFVERNKAWLTVVSAVTSAISILLLVTKIFRKEESKDERAYNPTLPATKPKGTFPVSQREFKNEAPYDGQLEHIISQMAYITGSTTGHLTHCAGYQHDEIILHGHSIKYLEQEEELTLHYKNKVFPIEQPSVTQVTLGGKPMDLAILKCRLPFRFKKNSKYYTNKIGTESMLIWMTEQGIITKEVQRVHHSGGIKTREGTESTKTISYTVKSCKGMCGGLLISKVEGNFKILGMHIAGNGEMGVAIPFNFLKNDMTDQGIVTEIVPIQPMYINTKTQIHKSPVYGAVEVKMGPAVLSKSDPRLEEPVECLIKKSASKYRVNKFQVNNELWQGVKACVKSKFREIFGVNGIVDMKTAILGTSHVNSMDLSTSAGYSFVKSGYKKKDLICLEPFSVSPMLEKLVQDKFHNLLKGNQITTIFNTCLKDELRKLDKIAAGKTRCIEACEVDYCIVYRMIMMEIYDKIYQTPCYYSGLAVGINPYKDWHFMINALNDYNYEMDYSQYDGSLSSMLLWDAVEVLAYCHDSPDLVIQLHKPVIDSDHVVFNERWLIHGGMPSGSPCTTVLNSLCNLMMCIYTTNLISPGIDCLPIVYGDDVILSLDKEIEPERLQSVMADSFGAEVTGSRKDEPPTLKPRMEVEFLKRKPGFFPESTFIVGKLDTENMIQHLMWMKNFSTFKQQLQSYLMELCLHGKDTYLHYIKILDPYLKEWNITVDDYEVVIAKLMPMVYASNVMLHSFSYGLYD</sequence>
<proteinExistence type="inferred from homology"/>
<evidence type="ECO:0000256" key="4">
    <source>
        <dbReference type="ARBA" id="ARBA00004307"/>
    </source>
</evidence>
<dbReference type="InterPro" id="IPR027417">
    <property type="entry name" value="P-loop_NTPase"/>
</dbReference>
<evidence type="ECO:0000256" key="22">
    <source>
        <dbReference type="ARBA" id="ARBA00022723"/>
    </source>
</evidence>
<dbReference type="PROSITE" id="PS51874">
    <property type="entry name" value="PCV_3C_PRO"/>
    <property type="match status" value="1"/>
</dbReference>
<keyword evidence="27" id="KW-0788">Thiol protease</keyword>
<dbReference type="GO" id="GO:0034220">
    <property type="term" value="P:monoatomic ion transmembrane transport"/>
    <property type="evidence" value="ECO:0007669"/>
    <property type="project" value="UniProtKB-KW"/>
</dbReference>
<comment type="subunit">
    <text evidence="54">Interacts with capsid protein VP0, and capsid protein VP3 to form heterotrimeric protomers. Five protomers subsequently associate to form pentamers which serve as building blocks for the capsid.</text>
</comment>
<dbReference type="GO" id="GO:0003724">
    <property type="term" value="F:RNA helicase activity"/>
    <property type="evidence" value="ECO:0007669"/>
    <property type="project" value="InterPro"/>
</dbReference>
<dbReference type="InterPro" id="IPR007053">
    <property type="entry name" value="LRAT_dom"/>
</dbReference>
<accession>A0A1D8H013</accession>
<evidence type="ECO:0000256" key="18">
    <source>
        <dbReference type="ARBA" id="ARBA00022679"/>
    </source>
</evidence>
<comment type="subunit">
    <text evidence="7">Interacts with RNA-directed RNA polymerase.</text>
</comment>
<evidence type="ECO:0000256" key="15">
    <source>
        <dbReference type="ARBA" id="ARBA00022562"/>
    </source>
</evidence>
<evidence type="ECO:0000256" key="29">
    <source>
        <dbReference type="ARBA" id="ARBA00022842"/>
    </source>
</evidence>
<comment type="function">
    <text evidence="50">Forms an icosahedral capsid of pseudo T=3 symmetry together with capsid proteins VP1 and VP3. The capsid is 300 Angstroms in diameter, composed of 60 copies of each capsid protein and enclosing the viral positive strand RNA genome. Capsid proteins interact with host alpha-V/beta-3 integrin heterodimer to provide virion attachment target cell. This attachment induces virion internalization predominantly through clathrin-mediated endocytosis. Binds packaging signals present in the viral RNA.</text>
</comment>
<dbReference type="GO" id="GO:0003968">
    <property type="term" value="F:RNA-directed RNA polymerase activity"/>
    <property type="evidence" value="ECO:0007669"/>
    <property type="project" value="UniProtKB-KW"/>
</dbReference>
<evidence type="ECO:0000256" key="43">
    <source>
        <dbReference type="ARBA" id="ARBA00047631"/>
    </source>
</evidence>
<dbReference type="GO" id="GO:0046718">
    <property type="term" value="P:symbiont entry into host cell"/>
    <property type="evidence" value="ECO:0007669"/>
    <property type="project" value="UniProtKB-KW"/>
</dbReference>